<protein>
    <recommendedName>
        <fullName evidence="2">SURP motif domain-containing protein</fullName>
    </recommendedName>
</protein>
<accession>A0A7R9QIP5</accession>
<feature type="compositionally biased region" description="Acidic residues" evidence="1">
    <location>
        <begin position="322"/>
        <end position="332"/>
    </location>
</feature>
<dbReference type="Pfam" id="PF01805">
    <property type="entry name" value="Surp"/>
    <property type="match status" value="2"/>
</dbReference>
<evidence type="ECO:0000259" key="2">
    <source>
        <dbReference type="PROSITE" id="PS50128"/>
    </source>
</evidence>
<feature type="domain" description="SURP motif" evidence="2">
    <location>
        <begin position="98"/>
        <end position="140"/>
    </location>
</feature>
<evidence type="ECO:0000313" key="3">
    <source>
        <dbReference type="EMBL" id="CAD7645652.1"/>
    </source>
</evidence>
<feature type="region of interest" description="Disordered" evidence="1">
    <location>
        <begin position="313"/>
        <end position="344"/>
    </location>
</feature>
<dbReference type="SMART" id="SM00648">
    <property type="entry name" value="SWAP"/>
    <property type="match status" value="2"/>
</dbReference>
<gene>
    <name evidence="3" type="ORF">OSB1V03_LOCUS20609</name>
</gene>
<keyword evidence="4" id="KW-1185">Reference proteome</keyword>
<organism evidence="3">
    <name type="scientific">Medioppia subpectinata</name>
    <dbReference type="NCBI Taxonomy" id="1979941"/>
    <lineage>
        <taxon>Eukaryota</taxon>
        <taxon>Metazoa</taxon>
        <taxon>Ecdysozoa</taxon>
        <taxon>Arthropoda</taxon>
        <taxon>Chelicerata</taxon>
        <taxon>Arachnida</taxon>
        <taxon>Acari</taxon>
        <taxon>Acariformes</taxon>
        <taxon>Sarcoptiformes</taxon>
        <taxon>Oribatida</taxon>
        <taxon>Brachypylina</taxon>
        <taxon>Oppioidea</taxon>
        <taxon>Oppiidae</taxon>
        <taxon>Medioppia</taxon>
    </lineage>
</organism>
<dbReference type="InterPro" id="IPR040397">
    <property type="entry name" value="SWAP"/>
</dbReference>
<evidence type="ECO:0000313" key="4">
    <source>
        <dbReference type="Proteomes" id="UP000759131"/>
    </source>
</evidence>
<feature type="non-terminal residue" evidence="3">
    <location>
        <position position="1"/>
    </location>
</feature>
<dbReference type="InterPro" id="IPR000061">
    <property type="entry name" value="Surp"/>
</dbReference>
<dbReference type="EMBL" id="CAJPIZ010034753">
    <property type="protein sequence ID" value="CAG2120663.1"/>
    <property type="molecule type" value="Genomic_DNA"/>
</dbReference>
<reference evidence="3" key="1">
    <citation type="submission" date="2020-11" db="EMBL/GenBank/DDBJ databases">
        <authorList>
            <person name="Tran Van P."/>
        </authorList>
    </citation>
    <scope>NUCLEOTIDE SEQUENCE</scope>
</reference>
<dbReference type="SUPFAM" id="SSF109905">
    <property type="entry name" value="Surp module (SWAP domain)"/>
    <property type="match status" value="2"/>
</dbReference>
<dbReference type="Proteomes" id="UP000759131">
    <property type="component" value="Unassembled WGS sequence"/>
</dbReference>
<dbReference type="Gene3D" id="1.10.10.790">
    <property type="entry name" value="Surp module"/>
    <property type="match status" value="2"/>
</dbReference>
<dbReference type="AlphaFoldDB" id="A0A7R9QIP5"/>
<dbReference type="InterPro" id="IPR035967">
    <property type="entry name" value="SWAP/Surp_sf"/>
</dbReference>
<dbReference type="GO" id="GO:0003723">
    <property type="term" value="F:RNA binding"/>
    <property type="evidence" value="ECO:0007669"/>
    <property type="project" value="InterPro"/>
</dbReference>
<feature type="domain" description="SURP motif" evidence="2">
    <location>
        <begin position="258"/>
        <end position="300"/>
    </location>
</feature>
<dbReference type="PANTHER" id="PTHR13161">
    <property type="entry name" value="SPLICING FACTOR SUPPRESSOR OF WHITE APRICOT"/>
    <property type="match status" value="1"/>
</dbReference>
<evidence type="ECO:0000256" key="1">
    <source>
        <dbReference type="SAM" id="MobiDB-lite"/>
    </source>
</evidence>
<dbReference type="PROSITE" id="PS50128">
    <property type="entry name" value="SURP"/>
    <property type="match status" value="2"/>
</dbReference>
<name>A0A7R9QIP5_9ACAR</name>
<dbReference type="GO" id="GO:0000395">
    <property type="term" value="P:mRNA 5'-splice site recognition"/>
    <property type="evidence" value="ECO:0007669"/>
    <property type="project" value="TreeGrafter"/>
</dbReference>
<dbReference type="PANTHER" id="PTHR13161:SF15">
    <property type="entry name" value="SPLICING FACTOR, SUPPRESSOR OF WHITE-APRICOT HOMOLOG"/>
    <property type="match status" value="1"/>
</dbReference>
<dbReference type="EMBL" id="OC889328">
    <property type="protein sequence ID" value="CAD7645652.1"/>
    <property type="molecule type" value="Genomic_DNA"/>
</dbReference>
<sequence>MERLCDEERYADLNNDYVDDNHDEEIKRLHLALADGSGYSQINYNYDENNAPTSQLTEELTCEQKLTTSEDSDRFKLPTGLSPPENISLPESQKLHHIIEKTALFVSKHGIQMEIILKTKQSANKNFDFLSFESQLYSYYKYILEAIKSGKYIPNQNMLEMERLCDEERYADLNNDYVDDNHDEEIKRLHLALADGSGYSQINYNYDENNAPTSQLPEELTCEQKLTTSEDSDRFKLPTGLSPPEDILLPESQKLHHIIEKTALFVSKHGIQMEIILKTKQSANKNFDFLSFESQLYSYYKYILEAIKSGKYIPNQNKSSDNSDDSDDDSDGDNYLHPSLLGSSSAKANNSRVFNIPNLLRVQNNDNND</sequence>
<proteinExistence type="predicted"/>
<dbReference type="OrthoDB" id="5836667at2759"/>